<reference evidence="6 7" key="1">
    <citation type="submission" date="2019-08" db="EMBL/GenBank/DDBJ databases">
        <title>The genome sequence of a newly discovered highly antifungal drug resistant Aspergillus species, Aspergillus tanneri NIH 1004.</title>
        <authorList>
            <person name="Mounaud S."/>
            <person name="Singh I."/>
            <person name="Joardar V."/>
            <person name="Pakala S."/>
            <person name="Pakala S."/>
            <person name="Venepally P."/>
            <person name="Chung J.K."/>
            <person name="Losada L."/>
            <person name="Nierman W.C."/>
        </authorList>
    </citation>
    <scope>NUCLEOTIDE SEQUENCE [LARGE SCALE GENOMIC DNA]</scope>
    <source>
        <strain evidence="6 7">NIH1004</strain>
    </source>
</reference>
<keyword evidence="4" id="KW-0256">Endoplasmic reticulum</keyword>
<gene>
    <name evidence="6" type="ORF">ATNIH1004_011115</name>
</gene>
<comment type="similarity">
    <text evidence="4">Belongs to the EMC2 family.</text>
</comment>
<protein>
    <recommendedName>
        <fullName evidence="4">ER membrane protein complex subunit 2</fullName>
    </recommendedName>
</protein>
<evidence type="ECO:0000313" key="7">
    <source>
        <dbReference type="Proteomes" id="UP000324241"/>
    </source>
</evidence>
<dbReference type="AlphaFoldDB" id="A0A5M9MA12"/>
<keyword evidence="1" id="KW-0677">Repeat</keyword>
<dbReference type="InterPro" id="IPR019734">
    <property type="entry name" value="TPR_rpt"/>
</dbReference>
<comment type="subcellular location">
    <subcellularLocation>
        <location evidence="4">Endoplasmic reticulum membrane</location>
        <topology evidence="4">Peripheral membrane protein</topology>
        <orientation evidence="4">Cytoplasmic side</orientation>
    </subcellularLocation>
</comment>
<dbReference type="InterPro" id="IPR055217">
    <property type="entry name" value="TPR_EMC2"/>
</dbReference>
<comment type="caution">
    <text evidence="6">The sequence shown here is derived from an EMBL/GenBank/DDBJ whole genome shotgun (WGS) entry which is preliminary data.</text>
</comment>
<organism evidence="6 7">
    <name type="scientific">Aspergillus tanneri</name>
    <dbReference type="NCBI Taxonomy" id="1220188"/>
    <lineage>
        <taxon>Eukaryota</taxon>
        <taxon>Fungi</taxon>
        <taxon>Dikarya</taxon>
        <taxon>Ascomycota</taxon>
        <taxon>Pezizomycotina</taxon>
        <taxon>Eurotiomycetes</taxon>
        <taxon>Eurotiomycetidae</taxon>
        <taxon>Eurotiales</taxon>
        <taxon>Aspergillaceae</taxon>
        <taxon>Aspergillus</taxon>
        <taxon>Aspergillus subgen. Circumdati</taxon>
    </lineage>
</organism>
<keyword evidence="4" id="KW-0472">Membrane</keyword>
<evidence type="ECO:0000256" key="2">
    <source>
        <dbReference type="ARBA" id="ARBA00022803"/>
    </source>
</evidence>
<proteinExistence type="inferred from homology"/>
<feature type="repeat" description="TPR" evidence="3">
    <location>
        <begin position="70"/>
        <end position="103"/>
    </location>
</feature>
<dbReference type="InterPro" id="IPR011990">
    <property type="entry name" value="TPR-like_helical_dom_sf"/>
</dbReference>
<evidence type="ECO:0000259" key="5">
    <source>
        <dbReference type="Pfam" id="PF22890"/>
    </source>
</evidence>
<evidence type="ECO:0000313" key="6">
    <source>
        <dbReference type="EMBL" id="KAA8642174.1"/>
    </source>
</evidence>
<dbReference type="Pfam" id="PF22890">
    <property type="entry name" value="TPR_EMC2"/>
    <property type="match status" value="1"/>
</dbReference>
<sequence>MSLRGLYEEAVAENQSDLEECLRRYDVSLSENPVNLPILKRRVALLRTIGKPELAISSLVDFLNAVPTDAEAWCELAELYYAQGMSSQAIFSLEEALLIAPSAWNATSTFSAIKHRKGHLQASLPTVETLSNIERLNTFAKHGLEAIVKRRSLNRQLRDYAQGELMAAKELLGHMQQ</sequence>
<dbReference type="SUPFAM" id="SSF48452">
    <property type="entry name" value="TPR-like"/>
    <property type="match status" value="1"/>
</dbReference>
<accession>A0A5M9MA12</accession>
<dbReference type="RefSeq" id="XP_033421536.1">
    <property type="nucleotide sequence ID" value="XM_033575681.1"/>
</dbReference>
<evidence type="ECO:0000256" key="3">
    <source>
        <dbReference type="PROSITE-ProRule" id="PRU00339"/>
    </source>
</evidence>
<feature type="domain" description="EMC2 TPR-like" evidence="5">
    <location>
        <begin position="7"/>
        <end position="102"/>
    </location>
</feature>
<dbReference type="PROSITE" id="PS50005">
    <property type="entry name" value="TPR"/>
    <property type="match status" value="1"/>
</dbReference>
<dbReference type="InterPro" id="IPR039856">
    <property type="entry name" value="EMC2-like"/>
</dbReference>
<dbReference type="EMBL" id="QUQM01000008">
    <property type="protein sequence ID" value="KAA8642174.1"/>
    <property type="molecule type" value="Genomic_DNA"/>
</dbReference>
<dbReference type="OrthoDB" id="124397at2759"/>
<evidence type="ECO:0000256" key="4">
    <source>
        <dbReference type="RuleBase" id="RU367091"/>
    </source>
</evidence>
<dbReference type="PANTHER" id="PTHR12760">
    <property type="entry name" value="TETRATRICOPEPTIDE REPEAT PROTEIN"/>
    <property type="match status" value="1"/>
</dbReference>
<dbReference type="SMART" id="SM00028">
    <property type="entry name" value="TPR"/>
    <property type="match status" value="1"/>
</dbReference>
<name>A0A5M9MA12_9EURO</name>
<dbReference type="Gene3D" id="1.25.40.10">
    <property type="entry name" value="Tetratricopeptide repeat domain"/>
    <property type="match status" value="1"/>
</dbReference>
<evidence type="ECO:0000256" key="1">
    <source>
        <dbReference type="ARBA" id="ARBA00022737"/>
    </source>
</evidence>
<dbReference type="GeneID" id="54333816"/>
<dbReference type="GO" id="GO:0072546">
    <property type="term" value="C:EMC complex"/>
    <property type="evidence" value="ECO:0007669"/>
    <property type="project" value="UniProtKB-UniRule"/>
</dbReference>
<comment type="subunit">
    <text evidence="4">Component of the ER membrane protein complex (EMC).</text>
</comment>
<keyword evidence="2 3" id="KW-0802">TPR repeat</keyword>
<comment type="function">
    <text evidence="4">Part of the endoplasmic reticulum membrane protein complex (EMC) that enables the energy-independent insertion into endoplasmic reticulum membranes of newly synthesized membrane proteins.</text>
</comment>
<dbReference type="Proteomes" id="UP000324241">
    <property type="component" value="Unassembled WGS sequence"/>
</dbReference>